<gene>
    <name evidence="1" type="ORF">PCOR1329_LOCUS39688</name>
</gene>
<feature type="non-terminal residue" evidence="1">
    <location>
        <position position="1"/>
    </location>
</feature>
<evidence type="ECO:0008006" key="3">
    <source>
        <dbReference type="Google" id="ProtNLM"/>
    </source>
</evidence>
<dbReference type="Proteomes" id="UP001189429">
    <property type="component" value="Unassembled WGS sequence"/>
</dbReference>
<comment type="caution">
    <text evidence="1">The sequence shown here is derived from an EMBL/GenBank/DDBJ whole genome shotgun (WGS) entry which is preliminary data.</text>
</comment>
<accession>A0ABN9TKG1</accession>
<reference evidence="1" key="1">
    <citation type="submission" date="2023-10" db="EMBL/GenBank/DDBJ databases">
        <authorList>
            <person name="Chen Y."/>
            <person name="Shah S."/>
            <person name="Dougan E. K."/>
            <person name="Thang M."/>
            <person name="Chan C."/>
        </authorList>
    </citation>
    <scope>NUCLEOTIDE SEQUENCE [LARGE SCALE GENOMIC DNA]</scope>
</reference>
<organism evidence="1 2">
    <name type="scientific">Prorocentrum cordatum</name>
    <dbReference type="NCBI Taxonomy" id="2364126"/>
    <lineage>
        <taxon>Eukaryota</taxon>
        <taxon>Sar</taxon>
        <taxon>Alveolata</taxon>
        <taxon>Dinophyceae</taxon>
        <taxon>Prorocentrales</taxon>
        <taxon>Prorocentraceae</taxon>
        <taxon>Prorocentrum</taxon>
    </lineage>
</organism>
<sequence length="353" mass="38346">DLDVGPVATEAALGALGRNEGVGPDGVAGVVLRAGGGAIAAKYGELNVRVASTGQWPLEWQGGDIVSAWKRKGDMRSCDASRGLLLSDHAAKGLVDMVNHSVEPFYETHIPQDQNGTVRRRGADFATHVVTSVAAWAKAMTWSIFIMFLDLAKAFDRIVRQLVAGWGEVPEGARLAHLRSLGVSASAPEWIAQCLDERGPLMEQWPVPKTSAVLLRTLHEGAWFCVTGGVRRFETRTSGRQGCKVGSLISRAAYSIPLDMFQWRLKRVLDITFVDDECVVLVASAPSTLRSAVDLLLETLLNVFDNCHLQLSWETGKTEAVVKFRGHGAVAARESFRLPDGLLDYSLEKFGHA</sequence>
<proteinExistence type="predicted"/>
<feature type="non-terminal residue" evidence="1">
    <location>
        <position position="353"/>
    </location>
</feature>
<evidence type="ECO:0000313" key="2">
    <source>
        <dbReference type="Proteomes" id="UP001189429"/>
    </source>
</evidence>
<dbReference type="EMBL" id="CAUYUJ010014793">
    <property type="protein sequence ID" value="CAK0846084.1"/>
    <property type="molecule type" value="Genomic_DNA"/>
</dbReference>
<keyword evidence="2" id="KW-1185">Reference proteome</keyword>
<name>A0ABN9TKG1_9DINO</name>
<evidence type="ECO:0000313" key="1">
    <source>
        <dbReference type="EMBL" id="CAK0846084.1"/>
    </source>
</evidence>
<protein>
    <recommendedName>
        <fullName evidence="3">Reverse transcriptase domain-containing protein</fullName>
    </recommendedName>
</protein>